<evidence type="ECO:0000313" key="1">
    <source>
        <dbReference type="EMBL" id="KAH7908636.1"/>
    </source>
</evidence>
<keyword evidence="2" id="KW-1185">Reference proteome</keyword>
<accession>A0ACB8A5Z4</accession>
<gene>
    <name evidence="1" type="ORF">BJ138DRAFT_1103352</name>
</gene>
<proteinExistence type="predicted"/>
<dbReference type="Proteomes" id="UP000790377">
    <property type="component" value="Unassembled WGS sequence"/>
</dbReference>
<name>A0ACB8A5Z4_9AGAM</name>
<protein>
    <submittedName>
        <fullName evidence="1">Uncharacterized protein</fullName>
    </submittedName>
</protein>
<organism evidence="1 2">
    <name type="scientific">Hygrophoropsis aurantiaca</name>
    <dbReference type="NCBI Taxonomy" id="72124"/>
    <lineage>
        <taxon>Eukaryota</taxon>
        <taxon>Fungi</taxon>
        <taxon>Dikarya</taxon>
        <taxon>Basidiomycota</taxon>
        <taxon>Agaricomycotina</taxon>
        <taxon>Agaricomycetes</taxon>
        <taxon>Agaricomycetidae</taxon>
        <taxon>Boletales</taxon>
        <taxon>Coniophorineae</taxon>
        <taxon>Hygrophoropsidaceae</taxon>
        <taxon>Hygrophoropsis</taxon>
    </lineage>
</organism>
<sequence length="225" mass="25544">MAWTGNGKIVSQSYYHIICGGHSEQHKIVNDVLVPEIDVLTLAFSSIDCLNWLVEMPLDDSKQIAQQFLVLRLIEEYLAQCGSVVFTAHDVVVSWCFLDRRRLIRRGGRGARPNKRTIDDCGGFRHGGRAVHYVAECWRNSEYDGGEECETHMNSIIMKKTSTPRLLYIAGESDYRAAIVVDATNLKMEQLRTVVGFQWDLKPTKIKESGRSANRALHLETFIEI</sequence>
<dbReference type="EMBL" id="MU267808">
    <property type="protein sequence ID" value="KAH7908636.1"/>
    <property type="molecule type" value="Genomic_DNA"/>
</dbReference>
<evidence type="ECO:0000313" key="2">
    <source>
        <dbReference type="Proteomes" id="UP000790377"/>
    </source>
</evidence>
<comment type="caution">
    <text evidence="1">The sequence shown here is derived from an EMBL/GenBank/DDBJ whole genome shotgun (WGS) entry which is preliminary data.</text>
</comment>
<reference evidence="1" key="1">
    <citation type="journal article" date="2021" name="New Phytol.">
        <title>Evolutionary innovations through gain and loss of genes in the ectomycorrhizal Boletales.</title>
        <authorList>
            <person name="Wu G."/>
            <person name="Miyauchi S."/>
            <person name="Morin E."/>
            <person name="Kuo A."/>
            <person name="Drula E."/>
            <person name="Varga T."/>
            <person name="Kohler A."/>
            <person name="Feng B."/>
            <person name="Cao Y."/>
            <person name="Lipzen A."/>
            <person name="Daum C."/>
            <person name="Hundley H."/>
            <person name="Pangilinan J."/>
            <person name="Johnson J."/>
            <person name="Barry K."/>
            <person name="LaButti K."/>
            <person name="Ng V."/>
            <person name="Ahrendt S."/>
            <person name="Min B."/>
            <person name="Choi I.G."/>
            <person name="Park H."/>
            <person name="Plett J.M."/>
            <person name="Magnuson J."/>
            <person name="Spatafora J.W."/>
            <person name="Nagy L.G."/>
            <person name="Henrissat B."/>
            <person name="Grigoriev I.V."/>
            <person name="Yang Z.L."/>
            <person name="Xu J."/>
            <person name="Martin F.M."/>
        </authorList>
    </citation>
    <scope>NUCLEOTIDE SEQUENCE</scope>
    <source>
        <strain evidence="1">ATCC 28755</strain>
    </source>
</reference>